<dbReference type="OrthoDB" id="9782003at2"/>
<comment type="caution">
    <text evidence="13">The sequence shown here is derived from an EMBL/GenBank/DDBJ whole genome shotgun (WGS) entry which is preliminary data.</text>
</comment>
<dbReference type="EC" id="3.4.24.-" evidence="11"/>
<evidence type="ECO:0000256" key="1">
    <source>
        <dbReference type="ARBA" id="ARBA00001947"/>
    </source>
</evidence>
<dbReference type="CDD" id="cd06163">
    <property type="entry name" value="S2P-M50_PDZ_RseP-like"/>
    <property type="match status" value="1"/>
</dbReference>
<keyword evidence="4 13" id="KW-0645">Protease</keyword>
<feature type="transmembrane region" description="Helical" evidence="11">
    <location>
        <begin position="268"/>
        <end position="289"/>
    </location>
</feature>
<evidence type="ECO:0000313" key="14">
    <source>
        <dbReference type="Proteomes" id="UP000245845"/>
    </source>
</evidence>
<evidence type="ECO:0000256" key="9">
    <source>
        <dbReference type="ARBA" id="ARBA00023049"/>
    </source>
</evidence>
<protein>
    <recommendedName>
        <fullName evidence="11">Zinc metalloprotease</fullName>
        <ecNumber evidence="11">3.4.24.-</ecNumber>
    </recommendedName>
</protein>
<dbReference type="GO" id="GO:0004222">
    <property type="term" value="F:metalloendopeptidase activity"/>
    <property type="evidence" value="ECO:0007669"/>
    <property type="project" value="InterPro"/>
</dbReference>
<dbReference type="SUPFAM" id="SSF50156">
    <property type="entry name" value="PDZ domain-like"/>
    <property type="match status" value="1"/>
</dbReference>
<keyword evidence="6 11" id="KW-0378">Hydrolase</keyword>
<evidence type="ECO:0000256" key="10">
    <source>
        <dbReference type="ARBA" id="ARBA00023136"/>
    </source>
</evidence>
<dbReference type="GO" id="GO:0006508">
    <property type="term" value="P:proteolysis"/>
    <property type="evidence" value="ECO:0007669"/>
    <property type="project" value="UniProtKB-KW"/>
</dbReference>
<keyword evidence="10 11" id="KW-0472">Membrane</keyword>
<proteinExistence type="inferred from homology"/>
<dbReference type="EMBL" id="QGDL01000007">
    <property type="protein sequence ID" value="PWJ29075.1"/>
    <property type="molecule type" value="Genomic_DNA"/>
</dbReference>
<evidence type="ECO:0000256" key="7">
    <source>
        <dbReference type="ARBA" id="ARBA00022833"/>
    </source>
</evidence>
<evidence type="ECO:0000256" key="5">
    <source>
        <dbReference type="ARBA" id="ARBA00022692"/>
    </source>
</evidence>
<dbReference type="InterPro" id="IPR008915">
    <property type="entry name" value="Peptidase_M50"/>
</dbReference>
<organism evidence="13 14">
    <name type="scientific">Faecalicatena orotica</name>
    <dbReference type="NCBI Taxonomy" id="1544"/>
    <lineage>
        <taxon>Bacteria</taxon>
        <taxon>Bacillati</taxon>
        <taxon>Bacillota</taxon>
        <taxon>Clostridia</taxon>
        <taxon>Lachnospirales</taxon>
        <taxon>Lachnospiraceae</taxon>
        <taxon>Faecalicatena</taxon>
    </lineage>
</organism>
<feature type="transmembrane region" description="Helical" evidence="11">
    <location>
        <begin position="88"/>
        <end position="113"/>
    </location>
</feature>
<evidence type="ECO:0000256" key="8">
    <source>
        <dbReference type="ARBA" id="ARBA00022989"/>
    </source>
</evidence>
<name>A0A2Y9BIP6_9FIRM</name>
<dbReference type="GO" id="GO:0016020">
    <property type="term" value="C:membrane"/>
    <property type="evidence" value="ECO:0007669"/>
    <property type="project" value="UniProtKB-SubCell"/>
</dbReference>
<evidence type="ECO:0000313" key="13">
    <source>
        <dbReference type="EMBL" id="PWJ29075.1"/>
    </source>
</evidence>
<comment type="similarity">
    <text evidence="3 11">Belongs to the peptidase M50B family.</text>
</comment>
<dbReference type="Gene3D" id="2.30.42.10">
    <property type="match status" value="1"/>
</dbReference>
<feature type="transmembrane region" description="Helical" evidence="11">
    <location>
        <begin position="318"/>
        <end position="337"/>
    </location>
</feature>
<evidence type="ECO:0000256" key="4">
    <source>
        <dbReference type="ARBA" id="ARBA00022670"/>
    </source>
</evidence>
<evidence type="ECO:0000259" key="12">
    <source>
        <dbReference type="Pfam" id="PF02163"/>
    </source>
</evidence>
<keyword evidence="14" id="KW-1185">Reference proteome</keyword>
<sequence>MGIILAILLFSAIIIFHELGHFTLAKLNGIRVDEFSLGLGPTIIGREIGGTKFSLKLLPFGGACMMGEDDVDDQSEGSFNTKSVWARISVIAAGPVFNFIMALVFSIIMVAWIGYDAPVLSGVDEGYSAMEQGMKEGDVITEMNGKSIHLWKEVTLFNLMNGDSDSVTVTYERDGQEHTVTVEPRQLEGDANKRLGIRGTGEYTKAGFLKSVQYGAYTLRYWVDYTFDCLKLLVTGQVGIKQMSGPVGIVNVVDGIYKESAPAGWQAVVLNLLNIAILLSANLGVMNLLPLPALDGGRLVFLFVEAVRRKRVPPEKEGMVHFAGFALLMILMVVVMFNDIRNLF</sequence>
<dbReference type="NCBIfam" id="TIGR00054">
    <property type="entry name" value="RIP metalloprotease RseP"/>
    <property type="match status" value="1"/>
</dbReference>
<dbReference type="PANTHER" id="PTHR42837:SF2">
    <property type="entry name" value="MEMBRANE METALLOPROTEASE ARASP2, CHLOROPLASTIC-RELATED"/>
    <property type="match status" value="1"/>
</dbReference>
<keyword evidence="9 11" id="KW-0482">Metalloprotease</keyword>
<dbReference type="Proteomes" id="UP000245845">
    <property type="component" value="Unassembled WGS sequence"/>
</dbReference>
<dbReference type="InterPro" id="IPR004387">
    <property type="entry name" value="Pept_M50_Zn"/>
</dbReference>
<evidence type="ECO:0000256" key="2">
    <source>
        <dbReference type="ARBA" id="ARBA00004141"/>
    </source>
</evidence>
<evidence type="ECO:0000256" key="3">
    <source>
        <dbReference type="ARBA" id="ARBA00007931"/>
    </source>
</evidence>
<reference evidence="13 14" key="1">
    <citation type="submission" date="2018-05" db="EMBL/GenBank/DDBJ databases">
        <title>The Hungate 1000. A catalogue of reference genomes from the rumen microbiome.</title>
        <authorList>
            <person name="Kelly W."/>
        </authorList>
    </citation>
    <scope>NUCLEOTIDE SEQUENCE [LARGE SCALE GENOMIC DNA]</scope>
    <source>
        <strain evidence="13 14">NLAE-zl-C242</strain>
    </source>
</reference>
<keyword evidence="8 11" id="KW-1133">Transmembrane helix</keyword>
<accession>A0A2Y9BIP6</accession>
<comment type="cofactor">
    <cofactor evidence="1 11">
        <name>Zn(2+)</name>
        <dbReference type="ChEBI" id="CHEBI:29105"/>
    </cofactor>
</comment>
<evidence type="ECO:0000256" key="11">
    <source>
        <dbReference type="RuleBase" id="RU362031"/>
    </source>
</evidence>
<feature type="domain" description="Peptidase M50" evidence="12">
    <location>
        <begin position="6"/>
        <end position="331"/>
    </location>
</feature>
<keyword evidence="5 11" id="KW-0812">Transmembrane</keyword>
<dbReference type="GO" id="GO:0046872">
    <property type="term" value="F:metal ion binding"/>
    <property type="evidence" value="ECO:0007669"/>
    <property type="project" value="UniProtKB-KW"/>
</dbReference>
<evidence type="ECO:0000256" key="6">
    <source>
        <dbReference type="ARBA" id="ARBA00022801"/>
    </source>
</evidence>
<dbReference type="PANTHER" id="PTHR42837">
    <property type="entry name" value="REGULATOR OF SIGMA-E PROTEASE RSEP"/>
    <property type="match status" value="1"/>
</dbReference>
<dbReference type="Pfam" id="PF02163">
    <property type="entry name" value="Peptidase_M50"/>
    <property type="match status" value="1"/>
</dbReference>
<keyword evidence="7 11" id="KW-0862">Zinc</keyword>
<dbReference type="InterPro" id="IPR036034">
    <property type="entry name" value="PDZ_sf"/>
</dbReference>
<comment type="subcellular location">
    <subcellularLocation>
        <location evidence="2">Membrane</location>
        <topology evidence="2">Multi-pass membrane protein</topology>
    </subcellularLocation>
</comment>
<dbReference type="AlphaFoldDB" id="A0A2Y9BIP6"/>
<gene>
    <name evidence="13" type="ORF">A8806_107224</name>
</gene>
<keyword evidence="11" id="KW-0479">Metal-binding</keyword>
<dbReference type="RefSeq" id="WP_109731607.1">
    <property type="nucleotide sequence ID" value="NZ_BAAACK010000011.1"/>
</dbReference>